<dbReference type="InterPro" id="IPR019236">
    <property type="entry name" value="APP1_cat"/>
</dbReference>
<dbReference type="InterPro" id="IPR052935">
    <property type="entry name" value="Mg2+_PAP"/>
</dbReference>
<dbReference type="EMBL" id="BPFH01000007">
    <property type="protein sequence ID" value="GIT96652.1"/>
    <property type="molecule type" value="Genomic_DNA"/>
</dbReference>
<dbReference type="Pfam" id="PF09949">
    <property type="entry name" value="APP1_cat"/>
    <property type="match status" value="1"/>
</dbReference>
<dbReference type="PANTHER" id="PTHR28208:SF3">
    <property type="entry name" value="PHOSPHATIDATE PHOSPHATASE APP1"/>
    <property type="match status" value="1"/>
</dbReference>
<evidence type="ECO:0000313" key="3">
    <source>
        <dbReference type="Proteomes" id="UP000786693"/>
    </source>
</evidence>
<sequence length="330" mass="35832">MSRTIRPLLLRIGRAVEALLERIGQRRDAPPVLDAYTGYGSPEGLVLRGRVLTHLRRGTPEPGASRWTNVRQMVSLFITDEVADVPVEAAGQMATSDAEGYIHLTVPRQASPGWASIPVRIAQTSEVVPFPVRVPDPAADFLVISDIDDTVIETGAHSLPRNLWTTFTGSALTRHVHGDAQSLLQALSKDGRNPMFYVSSSPWNLHHFLDALFRRHDVPLGAMFLRDLGLTDDGIGKSHRNHKGAAIDKILAANPHLPAYLLGDSGQKDATVYRDAIARHPGRILGVALREPAPGVGADDARTIQDIEAAGVPCFHGPSFDGAQHHWGLQ</sequence>
<gene>
    <name evidence="2" type="ORF">JANAI62_32750</name>
</gene>
<keyword evidence="3" id="KW-1185">Reference proteome</keyword>
<dbReference type="Proteomes" id="UP000786693">
    <property type="component" value="Unassembled WGS sequence"/>
</dbReference>
<evidence type="ECO:0000259" key="1">
    <source>
        <dbReference type="Pfam" id="PF09949"/>
    </source>
</evidence>
<protein>
    <submittedName>
        <fullName evidence="2">Phosphatase</fullName>
    </submittedName>
</protein>
<comment type="caution">
    <text evidence="2">The sequence shown here is derived from an EMBL/GenBank/DDBJ whole genome shotgun (WGS) entry which is preliminary data.</text>
</comment>
<feature type="domain" description="Phosphatidate phosphatase APP1 catalytic" evidence="1">
    <location>
        <begin position="142"/>
        <end position="291"/>
    </location>
</feature>
<evidence type="ECO:0000313" key="2">
    <source>
        <dbReference type="EMBL" id="GIT96652.1"/>
    </source>
</evidence>
<reference evidence="2 3" key="1">
    <citation type="submission" date="2021-05" db="EMBL/GenBank/DDBJ databases">
        <title>Bacteria Genome sequencing.</title>
        <authorList>
            <person name="Takabe Y."/>
            <person name="Nakajima Y."/>
            <person name="Suzuki S."/>
            <person name="Shiozaki T."/>
        </authorList>
    </citation>
    <scope>NUCLEOTIDE SEQUENCE [LARGE SCALE GENOMIC DNA]</scope>
    <source>
        <strain evidence="2 3">AI_62</strain>
    </source>
</reference>
<dbReference type="PANTHER" id="PTHR28208">
    <property type="entry name" value="PHOSPHATIDATE PHOSPHATASE APP1"/>
    <property type="match status" value="1"/>
</dbReference>
<proteinExistence type="predicted"/>
<accession>A0ABQ4NQG2</accession>
<name>A0ABQ4NQG2_9RHOB</name>
<organism evidence="2 3">
    <name type="scientific">Jannaschia pagri</name>
    <dbReference type="NCBI Taxonomy" id="2829797"/>
    <lineage>
        <taxon>Bacteria</taxon>
        <taxon>Pseudomonadati</taxon>
        <taxon>Pseudomonadota</taxon>
        <taxon>Alphaproteobacteria</taxon>
        <taxon>Rhodobacterales</taxon>
        <taxon>Roseobacteraceae</taxon>
        <taxon>Jannaschia</taxon>
    </lineage>
</organism>
<dbReference type="RefSeq" id="WP_220750152.1">
    <property type="nucleotide sequence ID" value="NZ_BPFH01000007.1"/>
</dbReference>